<protein>
    <submittedName>
        <fullName evidence="1">Uncharacterized protein</fullName>
    </submittedName>
</protein>
<dbReference type="EMBL" id="BMYZ01000001">
    <property type="protein sequence ID" value="GGY69231.1"/>
    <property type="molecule type" value="Genomic_DNA"/>
</dbReference>
<dbReference type="Proteomes" id="UP000619761">
    <property type="component" value="Unassembled WGS sequence"/>
</dbReference>
<sequence length="68" mass="7865">MTHVAHIDLANYRDSIAEDVRNLIEKYHSIVEDNSPDIDDDLADAFILLEMRNALKNIQDDKLEKIIN</sequence>
<comment type="caution">
    <text evidence="1">The sequence shown here is derived from an EMBL/GenBank/DDBJ whole genome shotgun (WGS) entry which is preliminary data.</text>
</comment>
<name>A0ABQ3AVJ0_9GAMM</name>
<evidence type="ECO:0000313" key="2">
    <source>
        <dbReference type="Proteomes" id="UP000619761"/>
    </source>
</evidence>
<gene>
    <name evidence="1" type="ORF">GCM10011613_11930</name>
</gene>
<organism evidence="1 2">
    <name type="scientific">Cellvibrio zantedeschiae</name>
    <dbReference type="NCBI Taxonomy" id="1237077"/>
    <lineage>
        <taxon>Bacteria</taxon>
        <taxon>Pseudomonadati</taxon>
        <taxon>Pseudomonadota</taxon>
        <taxon>Gammaproteobacteria</taxon>
        <taxon>Cellvibrionales</taxon>
        <taxon>Cellvibrionaceae</taxon>
        <taxon>Cellvibrio</taxon>
    </lineage>
</organism>
<evidence type="ECO:0000313" key="1">
    <source>
        <dbReference type="EMBL" id="GGY69231.1"/>
    </source>
</evidence>
<dbReference type="RefSeq" id="WP_189416719.1">
    <property type="nucleotide sequence ID" value="NZ_BMYZ01000001.1"/>
</dbReference>
<reference evidence="2" key="1">
    <citation type="journal article" date="2019" name="Int. J. Syst. Evol. Microbiol.">
        <title>The Global Catalogue of Microorganisms (GCM) 10K type strain sequencing project: providing services to taxonomists for standard genome sequencing and annotation.</title>
        <authorList>
            <consortium name="The Broad Institute Genomics Platform"/>
            <consortium name="The Broad Institute Genome Sequencing Center for Infectious Disease"/>
            <person name="Wu L."/>
            <person name="Ma J."/>
        </authorList>
    </citation>
    <scope>NUCLEOTIDE SEQUENCE [LARGE SCALE GENOMIC DNA]</scope>
    <source>
        <strain evidence="2">KCTC 32239</strain>
    </source>
</reference>
<proteinExistence type="predicted"/>
<keyword evidence="2" id="KW-1185">Reference proteome</keyword>
<accession>A0ABQ3AVJ0</accession>